<proteinExistence type="inferred from homology"/>
<protein>
    <recommendedName>
        <fullName evidence="6">Molybdopterin molybdenumtransferase</fullName>
        <ecNumber evidence="6">2.10.1.1</ecNumber>
    </recommendedName>
</protein>
<dbReference type="Pfam" id="PF03454">
    <property type="entry name" value="MoeA_C"/>
    <property type="match status" value="1"/>
</dbReference>
<dbReference type="GO" id="GO:0046872">
    <property type="term" value="F:metal ion binding"/>
    <property type="evidence" value="ECO:0007669"/>
    <property type="project" value="UniProtKB-UniRule"/>
</dbReference>
<dbReference type="UniPathway" id="UPA00344"/>
<dbReference type="SUPFAM" id="SSF63867">
    <property type="entry name" value="MoeA C-terminal domain-like"/>
    <property type="match status" value="1"/>
</dbReference>
<gene>
    <name evidence="8" type="ORF">FA740_15280</name>
</gene>
<keyword evidence="6" id="KW-0479">Metal-binding</keyword>
<dbReference type="NCBIfam" id="NF045515">
    <property type="entry name" value="Glp_gephyrin"/>
    <property type="match status" value="1"/>
</dbReference>
<sequence length="397" mass="41342">MISVEQALAHVLALAPAPRPETVALEHAHGRVLLEPAVAAMTQPPFDASAMDGYALRRADLPGPLDVIGTSAAGHPWGGEARPGTAIRIFTGAPVPTGYDHVELQENILREDDRITVQTRSTGSNIRARGNDFAAGDRVEPGHILGAAQIGLLAAMNVADVTVARAPQVVILTGGDELVPPGTTPAPGQIISSNDLALAALAREAGAVPRILPIARDTPDSLRDSFRAAEGADLLVTIGGASVGDHDLIAGIAAEQGIVQSFYKVALRPGKPLMAGPMGAGAMLGLPGNPVSAMVCGILFMQPLIRAMLGLEPGPLIRTALLGRDLSAEGPRQHYLRASLDGEGDLPRITPFDDQDSARLTVMSDADALLIRPPEDPARKAGDQVSYIPLRSDVLPH</sequence>
<evidence type="ECO:0000313" key="8">
    <source>
        <dbReference type="EMBL" id="TJZ82270.1"/>
    </source>
</evidence>
<keyword evidence="6 8" id="KW-0808">Transferase</keyword>
<dbReference type="InterPro" id="IPR036425">
    <property type="entry name" value="MoaB/Mog-like_dom_sf"/>
</dbReference>
<comment type="pathway">
    <text evidence="2 6">Cofactor biosynthesis; molybdopterin biosynthesis.</text>
</comment>
<dbReference type="Pfam" id="PF00994">
    <property type="entry name" value="MoCF_biosynth"/>
    <property type="match status" value="1"/>
</dbReference>
<evidence type="ECO:0000256" key="2">
    <source>
        <dbReference type="ARBA" id="ARBA00005046"/>
    </source>
</evidence>
<dbReference type="AlphaFoldDB" id="A0A4U0QLG5"/>
<organism evidence="8 9">
    <name type="scientific">Paracoccus hibiscisoli</name>
    <dbReference type="NCBI Taxonomy" id="2023261"/>
    <lineage>
        <taxon>Bacteria</taxon>
        <taxon>Pseudomonadati</taxon>
        <taxon>Pseudomonadota</taxon>
        <taxon>Alphaproteobacteria</taxon>
        <taxon>Rhodobacterales</taxon>
        <taxon>Paracoccaceae</taxon>
        <taxon>Paracoccus</taxon>
    </lineage>
</organism>
<dbReference type="Gene3D" id="3.40.980.10">
    <property type="entry name" value="MoaB/Mog-like domain"/>
    <property type="match status" value="1"/>
</dbReference>
<dbReference type="EMBL" id="SUNH01000023">
    <property type="protein sequence ID" value="TJZ82270.1"/>
    <property type="molecule type" value="Genomic_DNA"/>
</dbReference>
<dbReference type="PANTHER" id="PTHR10192">
    <property type="entry name" value="MOLYBDOPTERIN BIOSYNTHESIS PROTEIN"/>
    <property type="match status" value="1"/>
</dbReference>
<dbReference type="SUPFAM" id="SSF63882">
    <property type="entry name" value="MoeA N-terminal region -like"/>
    <property type="match status" value="1"/>
</dbReference>
<dbReference type="GO" id="GO:0005829">
    <property type="term" value="C:cytosol"/>
    <property type="evidence" value="ECO:0007669"/>
    <property type="project" value="TreeGrafter"/>
</dbReference>
<dbReference type="SMART" id="SM00852">
    <property type="entry name" value="MoCF_biosynth"/>
    <property type="match status" value="1"/>
</dbReference>
<evidence type="ECO:0000313" key="9">
    <source>
        <dbReference type="Proteomes" id="UP000306223"/>
    </source>
</evidence>
<dbReference type="Gene3D" id="2.40.340.10">
    <property type="entry name" value="MoeA, C-terminal, domain IV"/>
    <property type="match status" value="1"/>
</dbReference>
<dbReference type="InterPro" id="IPR036135">
    <property type="entry name" value="MoeA_linker/N_sf"/>
</dbReference>
<comment type="function">
    <text evidence="1 6">Catalyzes the insertion of molybdate into adenylated molybdopterin with the concomitant release of AMP.</text>
</comment>
<keyword evidence="6" id="KW-0460">Magnesium</keyword>
<dbReference type="InterPro" id="IPR001453">
    <property type="entry name" value="MoaB/Mog_dom"/>
</dbReference>
<evidence type="ECO:0000256" key="6">
    <source>
        <dbReference type="RuleBase" id="RU365090"/>
    </source>
</evidence>
<name>A0A4U0QLG5_9RHOB</name>
<reference evidence="8 9" key="1">
    <citation type="submission" date="2019-04" db="EMBL/GenBank/DDBJ databases">
        <authorList>
            <person name="Li J."/>
        </authorList>
    </citation>
    <scope>NUCLEOTIDE SEQUENCE [LARGE SCALE GENOMIC DNA]</scope>
    <source>
        <strain evidence="8 9">CCTCC AB2016182</strain>
    </source>
</reference>
<dbReference type="PANTHER" id="PTHR10192:SF5">
    <property type="entry name" value="GEPHYRIN"/>
    <property type="match status" value="1"/>
</dbReference>
<dbReference type="InterPro" id="IPR005110">
    <property type="entry name" value="MoeA_linker/N"/>
</dbReference>
<accession>A0A4U0QLG5</accession>
<dbReference type="InterPro" id="IPR038987">
    <property type="entry name" value="MoeA-like"/>
</dbReference>
<dbReference type="InterPro" id="IPR005111">
    <property type="entry name" value="MoeA_C_domain_IV"/>
</dbReference>
<comment type="catalytic activity">
    <reaction evidence="5">
        <text>adenylyl-molybdopterin + molybdate = Mo-molybdopterin + AMP + H(+)</text>
        <dbReference type="Rhea" id="RHEA:35047"/>
        <dbReference type="ChEBI" id="CHEBI:15378"/>
        <dbReference type="ChEBI" id="CHEBI:36264"/>
        <dbReference type="ChEBI" id="CHEBI:62727"/>
        <dbReference type="ChEBI" id="CHEBI:71302"/>
        <dbReference type="ChEBI" id="CHEBI:456215"/>
        <dbReference type="EC" id="2.10.1.1"/>
    </reaction>
</comment>
<dbReference type="RefSeq" id="WP_136857677.1">
    <property type="nucleotide sequence ID" value="NZ_SUNH01000023.1"/>
</dbReference>
<dbReference type="SUPFAM" id="SSF53218">
    <property type="entry name" value="Molybdenum cofactor biosynthesis proteins"/>
    <property type="match status" value="1"/>
</dbReference>
<evidence type="ECO:0000256" key="4">
    <source>
        <dbReference type="ARBA" id="ARBA00023150"/>
    </source>
</evidence>
<keyword evidence="6" id="KW-0500">Molybdenum</keyword>
<dbReference type="OrthoDB" id="9804758at2"/>
<dbReference type="Gene3D" id="3.90.105.10">
    <property type="entry name" value="Molybdopterin biosynthesis moea protein, domain 2"/>
    <property type="match status" value="1"/>
</dbReference>
<dbReference type="InterPro" id="IPR036688">
    <property type="entry name" value="MoeA_C_domain_IV_sf"/>
</dbReference>
<comment type="similarity">
    <text evidence="3 6">Belongs to the MoeA family.</text>
</comment>
<evidence type="ECO:0000256" key="1">
    <source>
        <dbReference type="ARBA" id="ARBA00002901"/>
    </source>
</evidence>
<comment type="cofactor">
    <cofactor evidence="6">
        <name>Mg(2+)</name>
        <dbReference type="ChEBI" id="CHEBI:18420"/>
    </cofactor>
</comment>
<evidence type="ECO:0000256" key="5">
    <source>
        <dbReference type="ARBA" id="ARBA00047317"/>
    </source>
</evidence>
<dbReference type="Pfam" id="PF03453">
    <property type="entry name" value="MoeA_N"/>
    <property type="match status" value="1"/>
</dbReference>
<dbReference type="GO" id="GO:0006777">
    <property type="term" value="P:Mo-molybdopterin cofactor biosynthetic process"/>
    <property type="evidence" value="ECO:0007669"/>
    <property type="project" value="UniProtKB-UniRule"/>
</dbReference>
<evidence type="ECO:0000259" key="7">
    <source>
        <dbReference type="SMART" id="SM00852"/>
    </source>
</evidence>
<dbReference type="Proteomes" id="UP000306223">
    <property type="component" value="Unassembled WGS sequence"/>
</dbReference>
<dbReference type="EC" id="2.10.1.1" evidence="6"/>
<feature type="domain" description="MoaB/Mog" evidence="7">
    <location>
        <begin position="170"/>
        <end position="307"/>
    </location>
</feature>
<keyword evidence="9" id="KW-1185">Reference proteome</keyword>
<comment type="caution">
    <text evidence="8">The sequence shown here is derived from an EMBL/GenBank/DDBJ whole genome shotgun (WGS) entry which is preliminary data.</text>
</comment>
<dbReference type="Gene3D" id="2.170.190.11">
    <property type="entry name" value="Molybdopterin biosynthesis moea protein, domain 3"/>
    <property type="match status" value="1"/>
</dbReference>
<evidence type="ECO:0000256" key="3">
    <source>
        <dbReference type="ARBA" id="ARBA00010763"/>
    </source>
</evidence>
<dbReference type="CDD" id="cd00887">
    <property type="entry name" value="MoeA"/>
    <property type="match status" value="1"/>
</dbReference>
<keyword evidence="4 6" id="KW-0501">Molybdenum cofactor biosynthesis</keyword>
<dbReference type="GO" id="GO:0061599">
    <property type="term" value="F:molybdopterin molybdotransferase activity"/>
    <property type="evidence" value="ECO:0007669"/>
    <property type="project" value="UniProtKB-UniRule"/>
</dbReference>